<evidence type="ECO:0000256" key="3">
    <source>
        <dbReference type="ARBA" id="ARBA00022692"/>
    </source>
</evidence>
<feature type="domain" description="ABC transmembrane type-1" evidence="8">
    <location>
        <begin position="95"/>
        <end position="307"/>
    </location>
</feature>
<accession>A0A7T5JNX0</accession>
<evidence type="ECO:0000313" key="11">
    <source>
        <dbReference type="Proteomes" id="UP000595847"/>
    </source>
</evidence>
<keyword evidence="7" id="KW-0592">Phosphate transport</keyword>
<dbReference type="KEGG" id="bcop:JD108_02470"/>
<dbReference type="NCBIfam" id="TIGR02138">
    <property type="entry name" value="phosphate_pstC"/>
    <property type="match status" value="1"/>
</dbReference>
<keyword evidence="2 6" id="KW-0813">Transport</keyword>
<dbReference type="GO" id="GO:0006817">
    <property type="term" value="P:phosphate ion transport"/>
    <property type="evidence" value="ECO:0007669"/>
    <property type="project" value="UniProtKB-KW"/>
</dbReference>
<feature type="transmembrane region" description="Helical" evidence="6">
    <location>
        <begin position="38"/>
        <end position="60"/>
    </location>
</feature>
<dbReference type="EMBL" id="CP073708">
    <property type="protein sequence ID" value="QUO41947.1"/>
    <property type="molecule type" value="Genomic_DNA"/>
</dbReference>
<keyword evidence="5 6" id="KW-0472">Membrane</keyword>
<gene>
    <name evidence="9" type="primary">pstC</name>
    <name evidence="9" type="ORF">JD108_02470</name>
    <name evidence="10" type="ORF">KDJ56_02470</name>
</gene>
<dbReference type="Proteomes" id="UP000677234">
    <property type="component" value="Chromosome"/>
</dbReference>
<dbReference type="AlphaFoldDB" id="A0A7T5JNX0"/>
<evidence type="ECO:0000256" key="2">
    <source>
        <dbReference type="ARBA" id="ARBA00022448"/>
    </source>
</evidence>
<organism evidence="9 11">
    <name type="scientific">Brevibacillus composti</name>
    <dbReference type="NCBI Taxonomy" id="2796470"/>
    <lineage>
        <taxon>Bacteria</taxon>
        <taxon>Bacillati</taxon>
        <taxon>Bacillota</taxon>
        <taxon>Bacilli</taxon>
        <taxon>Bacillales</taxon>
        <taxon>Paenibacillaceae</taxon>
        <taxon>Brevibacillus</taxon>
    </lineage>
</organism>
<evidence type="ECO:0000256" key="6">
    <source>
        <dbReference type="RuleBase" id="RU363032"/>
    </source>
</evidence>
<protein>
    <recommendedName>
        <fullName evidence="7">Phosphate transport system permease protein</fullName>
    </recommendedName>
</protein>
<comment type="subcellular location">
    <subcellularLocation>
        <location evidence="6">Cell membrane</location>
        <topology evidence="6">Multi-pass membrane protein</topology>
    </subcellularLocation>
    <subcellularLocation>
        <location evidence="1">Membrane</location>
        <topology evidence="1">Multi-pass membrane protein</topology>
    </subcellularLocation>
</comment>
<evidence type="ECO:0000256" key="5">
    <source>
        <dbReference type="ARBA" id="ARBA00023136"/>
    </source>
</evidence>
<keyword evidence="12" id="KW-1185">Reference proteome</keyword>
<feature type="transmembrane region" description="Helical" evidence="6">
    <location>
        <begin position="167"/>
        <end position="189"/>
    </location>
</feature>
<feature type="transmembrane region" description="Helical" evidence="6">
    <location>
        <begin position="89"/>
        <end position="114"/>
    </location>
</feature>
<dbReference type="PANTHER" id="PTHR42727">
    <property type="entry name" value="PHOSPHATE TRANSPORT SYSTEM PERMEASE PROTEIN"/>
    <property type="match status" value="1"/>
</dbReference>
<dbReference type="InterPro" id="IPR011864">
    <property type="entry name" value="Phosphate_PstC"/>
</dbReference>
<evidence type="ECO:0000256" key="4">
    <source>
        <dbReference type="ARBA" id="ARBA00022989"/>
    </source>
</evidence>
<dbReference type="RefSeq" id="WP_198828431.1">
    <property type="nucleotide sequence ID" value="NZ_CP066308.1"/>
</dbReference>
<comment type="caution">
    <text evidence="7">Lacks conserved residue(s) required for the propagation of feature annotation.</text>
</comment>
<dbReference type="InterPro" id="IPR035906">
    <property type="entry name" value="MetI-like_sf"/>
</dbReference>
<dbReference type="GO" id="GO:0005886">
    <property type="term" value="C:plasma membrane"/>
    <property type="evidence" value="ECO:0007669"/>
    <property type="project" value="UniProtKB-SubCell"/>
</dbReference>
<dbReference type="CDD" id="cd06261">
    <property type="entry name" value="TM_PBP2"/>
    <property type="match status" value="1"/>
</dbReference>
<keyword evidence="4 6" id="KW-1133">Transmembrane helix</keyword>
<feature type="transmembrane region" description="Helical" evidence="6">
    <location>
        <begin position="135"/>
        <end position="155"/>
    </location>
</feature>
<dbReference type="Proteomes" id="UP000595847">
    <property type="component" value="Chromosome"/>
</dbReference>
<feature type="transmembrane region" description="Helical" evidence="6">
    <location>
        <begin position="289"/>
        <end position="310"/>
    </location>
</feature>
<sequence>MFTLGRQETLTLQKEMLAKHSQIVVKNEKKKRDWGIRFFLIACAIVSVLTTVGIVMVLLFETIGFFQEVSLFSFLTDTKWTPLFIPQHFGILSLLSGSVLITLGASLVALPFGLMTAIYLSEYAHEKVRRTIKPILEVLAGVPTIVYGYFALTFVTPLIRTIFPDTGVFNALSASIVVGIMILPMVASLSEDAMVAVPRSLRDAAYALGATKLEVATKVVVPAGLSGIISSFVLACSRAIGETMIVTIAAGATPKLTLNPLESIQTMTAFIVQVSGGDIEHGSIEYKTIFAVGMTLFLLTLAINVIAQWITRRFKEEY</sequence>
<keyword evidence="3 6" id="KW-0812">Transmembrane</keyword>
<comment type="function">
    <text evidence="7">Part of the binding-protein-dependent transport system for phosphate; probably responsible for the translocation of the substrate across the membrane.</text>
</comment>
<name>A0A7T5JNX0_9BACL</name>
<evidence type="ECO:0000256" key="7">
    <source>
        <dbReference type="RuleBase" id="RU363054"/>
    </source>
</evidence>
<dbReference type="InterPro" id="IPR000515">
    <property type="entry name" value="MetI-like"/>
</dbReference>
<proteinExistence type="inferred from homology"/>
<dbReference type="Gene3D" id="1.10.3720.10">
    <property type="entry name" value="MetI-like"/>
    <property type="match status" value="1"/>
</dbReference>
<dbReference type="Pfam" id="PF00528">
    <property type="entry name" value="BPD_transp_1"/>
    <property type="match status" value="1"/>
</dbReference>
<comment type="similarity">
    <text evidence="7">Belongs to the binding-protein-dependent transport system permease family. CysTW subfamily.</text>
</comment>
<dbReference type="SUPFAM" id="SSF161098">
    <property type="entry name" value="MetI-like"/>
    <property type="match status" value="1"/>
</dbReference>
<reference evidence="10" key="2">
    <citation type="submission" date="2021-04" db="EMBL/GenBank/DDBJ databases">
        <title>Brevibacillus composti FJAT-54423, complete genome.</title>
        <authorList>
            <person name="Tang R."/>
        </authorList>
    </citation>
    <scope>NUCLEOTIDE SEQUENCE</scope>
    <source>
        <strain evidence="10">FJAT-54424</strain>
    </source>
</reference>
<keyword evidence="7" id="KW-1003">Cell membrane</keyword>
<evidence type="ECO:0000313" key="9">
    <source>
        <dbReference type="EMBL" id="QQE74863.1"/>
    </source>
</evidence>
<evidence type="ECO:0000313" key="10">
    <source>
        <dbReference type="EMBL" id="QUO41947.1"/>
    </source>
</evidence>
<dbReference type="EMBL" id="CP066308">
    <property type="protein sequence ID" value="QQE74863.1"/>
    <property type="molecule type" value="Genomic_DNA"/>
</dbReference>
<evidence type="ECO:0000259" key="8">
    <source>
        <dbReference type="PROSITE" id="PS50928"/>
    </source>
</evidence>
<evidence type="ECO:0000256" key="1">
    <source>
        <dbReference type="ARBA" id="ARBA00004141"/>
    </source>
</evidence>
<evidence type="ECO:0000313" key="12">
    <source>
        <dbReference type="Proteomes" id="UP000677234"/>
    </source>
</evidence>
<reference evidence="9 11" key="1">
    <citation type="submission" date="2020-12" db="EMBL/GenBank/DDBJ databases">
        <title>strain FJAT-54423T represents a novel species of the genus Brevibacillus.</title>
        <authorList>
            <person name="Tang R."/>
        </authorList>
    </citation>
    <scope>NUCLEOTIDE SEQUENCE [LARGE SCALE GENOMIC DNA]</scope>
    <source>
        <strain evidence="9 11">FJAT-54423</strain>
    </source>
</reference>
<dbReference type="PROSITE" id="PS50928">
    <property type="entry name" value="ABC_TM1"/>
    <property type="match status" value="1"/>
</dbReference>
<dbReference type="GO" id="GO:0005315">
    <property type="term" value="F:phosphate transmembrane transporter activity"/>
    <property type="evidence" value="ECO:0007669"/>
    <property type="project" value="InterPro"/>
</dbReference>
<dbReference type="PANTHER" id="PTHR42727:SF1">
    <property type="entry name" value="PHOSPHATE TRANSPORT SYSTEM PERMEASE"/>
    <property type="match status" value="1"/>
</dbReference>